<evidence type="ECO:0000313" key="2">
    <source>
        <dbReference type="EMBL" id="MDT2963945.1"/>
    </source>
</evidence>
<sequence length="218" mass="24851">MIVDKKDRLLFMGDSITDSNRNYQAIPAGWSSWGDGYVHLINAYTTALLPQMELMIVNRGVSGDTVVDLKKRWKDDVLAFHPDWVTIMIGVNDVWRHFDGTFAQTELVGIERFESELRDLIEQTLPNVKGMILLSPFMVEANKEDPLRKMLANYQQVLAKVAQEYGILLGDTQEKFDDFLLYQSSYVLSSDRVHPSTAGHVLIAKTWLETVGILEEKQ</sequence>
<evidence type="ECO:0000313" key="6">
    <source>
        <dbReference type="Proteomes" id="UP000286288"/>
    </source>
</evidence>
<name>A0A377MS67_ENTCA</name>
<dbReference type="InterPro" id="IPR036514">
    <property type="entry name" value="SGNH_hydro_sf"/>
</dbReference>
<dbReference type="InterPro" id="IPR051532">
    <property type="entry name" value="Ester_Hydrolysis_Enzymes"/>
</dbReference>
<dbReference type="Proteomes" id="UP000422837">
    <property type="component" value="Chromosome"/>
</dbReference>
<organism evidence="5 6">
    <name type="scientific">Enterococcus casseliflavus</name>
    <name type="common">Enterococcus flavescens</name>
    <dbReference type="NCBI Taxonomy" id="37734"/>
    <lineage>
        <taxon>Bacteria</taxon>
        <taxon>Bacillati</taxon>
        <taxon>Bacillota</taxon>
        <taxon>Bacilli</taxon>
        <taxon>Lactobacillales</taxon>
        <taxon>Enterococcaceae</taxon>
        <taxon>Enterococcus</taxon>
    </lineage>
</organism>
<evidence type="ECO:0000313" key="8">
    <source>
        <dbReference type="Proteomes" id="UP001253851"/>
    </source>
</evidence>
<dbReference type="EMBL" id="QRMZ01000002">
    <property type="protein sequence ID" value="RHK07884.1"/>
    <property type="molecule type" value="Genomic_DNA"/>
</dbReference>
<protein>
    <submittedName>
        <fullName evidence="5">SGNH hydrolase</fullName>
    </submittedName>
    <submittedName>
        <fullName evidence="2">SGNH/GDSL hydrolase family protein</fullName>
    </submittedName>
</protein>
<dbReference type="SUPFAM" id="SSF52266">
    <property type="entry name" value="SGNH hydrolase"/>
    <property type="match status" value="1"/>
</dbReference>
<dbReference type="EMBL" id="JARQDV010000002">
    <property type="protein sequence ID" value="MDT2963945.1"/>
    <property type="molecule type" value="Genomic_DNA"/>
</dbReference>
<dbReference type="GO" id="GO:0004622">
    <property type="term" value="F:phosphatidylcholine lysophospholipase activity"/>
    <property type="evidence" value="ECO:0007669"/>
    <property type="project" value="TreeGrafter"/>
</dbReference>
<dbReference type="AlphaFoldDB" id="A0A377MS67"/>
<proteinExistence type="predicted"/>
<evidence type="ECO:0000259" key="1">
    <source>
        <dbReference type="Pfam" id="PF13472"/>
    </source>
</evidence>
<accession>A0A377MS67</accession>
<evidence type="ECO:0000313" key="5">
    <source>
        <dbReference type="EMBL" id="RHK07884.1"/>
    </source>
</evidence>
<dbReference type="Gene3D" id="3.40.50.1110">
    <property type="entry name" value="SGNH hydrolase"/>
    <property type="match status" value="1"/>
</dbReference>
<dbReference type="EMBL" id="CP046123">
    <property type="protein sequence ID" value="QGN30652.1"/>
    <property type="molecule type" value="Genomic_DNA"/>
</dbReference>
<dbReference type="CDD" id="cd01834">
    <property type="entry name" value="SGNH_hydrolase_like_2"/>
    <property type="match status" value="1"/>
</dbReference>
<reference evidence="2 8" key="3">
    <citation type="submission" date="2023-03" db="EMBL/GenBank/DDBJ databases">
        <authorList>
            <person name="Shen W."/>
            <person name="Cai J."/>
        </authorList>
    </citation>
    <scope>NUCLEOTIDE SEQUENCE [LARGE SCALE GENOMIC DNA]</scope>
    <source>
        <strain evidence="3 8">B516</strain>
        <strain evidence="2">K72-2</strain>
    </source>
</reference>
<dbReference type="EMBL" id="JARQDZ010000002">
    <property type="protein sequence ID" value="MDT2982210.1"/>
    <property type="molecule type" value="Genomic_DNA"/>
</dbReference>
<dbReference type="PANTHER" id="PTHR30383:SF5">
    <property type="entry name" value="SGNH HYDROLASE-TYPE ESTERASE DOMAIN-CONTAINING PROTEIN"/>
    <property type="match status" value="1"/>
</dbReference>
<dbReference type="InterPro" id="IPR013830">
    <property type="entry name" value="SGNH_hydro"/>
</dbReference>
<dbReference type="RefSeq" id="WP_010749930.1">
    <property type="nucleotide sequence ID" value="NZ_BAAAXK010000001.1"/>
</dbReference>
<reference evidence="4 7" key="2">
    <citation type="submission" date="2019-11" db="EMBL/GenBank/DDBJ databases">
        <title>Detection and genome characteristic of a blood enterococcus casselifavus isolate from Zhengzhou,china.</title>
        <authorList>
            <person name="Wen P."/>
        </authorList>
    </citation>
    <scope>NUCLEOTIDE SEQUENCE [LARGE SCALE GENOMIC DNA]</scope>
    <source>
        <strain evidence="4 7">EC291</strain>
    </source>
</reference>
<dbReference type="Proteomes" id="UP000286288">
    <property type="component" value="Unassembled WGS sequence"/>
</dbReference>
<reference evidence="5 6" key="1">
    <citation type="submission" date="2018-08" db="EMBL/GenBank/DDBJ databases">
        <title>A genome reference for cultivated species of the human gut microbiota.</title>
        <authorList>
            <person name="Zou Y."/>
            <person name="Xue W."/>
            <person name="Luo G."/>
        </authorList>
    </citation>
    <scope>NUCLEOTIDE SEQUENCE [LARGE SCALE GENOMIC DNA]</scope>
    <source>
        <strain evidence="5 6">AF48-16</strain>
    </source>
</reference>
<evidence type="ECO:0000313" key="7">
    <source>
        <dbReference type="Proteomes" id="UP000422837"/>
    </source>
</evidence>
<dbReference type="Proteomes" id="UP001268896">
    <property type="component" value="Unassembled WGS sequence"/>
</dbReference>
<dbReference type="Pfam" id="PF13472">
    <property type="entry name" value="Lipase_GDSL_2"/>
    <property type="match status" value="1"/>
</dbReference>
<gene>
    <name evidence="5" type="ORF">DW084_01780</name>
    <name evidence="4" type="ORF">GFU50_14505</name>
    <name evidence="2" type="ORF">P7I32_04945</name>
    <name evidence="3" type="ORF">P7I34_06020</name>
</gene>
<feature type="domain" description="SGNH hydrolase-type esterase" evidence="1">
    <location>
        <begin position="11"/>
        <end position="200"/>
    </location>
</feature>
<dbReference type="PANTHER" id="PTHR30383">
    <property type="entry name" value="THIOESTERASE 1/PROTEASE 1/LYSOPHOSPHOLIPASE L1"/>
    <property type="match status" value="1"/>
</dbReference>
<dbReference type="Proteomes" id="UP001253851">
    <property type="component" value="Unassembled WGS sequence"/>
</dbReference>
<evidence type="ECO:0000313" key="4">
    <source>
        <dbReference type="EMBL" id="QGN30652.1"/>
    </source>
</evidence>
<keyword evidence="5" id="KW-0378">Hydrolase</keyword>
<evidence type="ECO:0000313" key="3">
    <source>
        <dbReference type="EMBL" id="MDT2982210.1"/>
    </source>
</evidence>